<dbReference type="Gene3D" id="3.40.50.150">
    <property type="entry name" value="Vaccinia Virus protein VP39"/>
    <property type="match status" value="1"/>
</dbReference>
<dbReference type="RefSeq" id="WP_204659847.1">
    <property type="nucleotide sequence ID" value="NZ_CP056775.1"/>
</dbReference>
<dbReference type="EMBL" id="CP056775">
    <property type="protein sequence ID" value="QRR03656.1"/>
    <property type="molecule type" value="Genomic_DNA"/>
</dbReference>
<dbReference type="InterPro" id="IPR029063">
    <property type="entry name" value="SAM-dependent_MTases_sf"/>
</dbReference>
<dbReference type="SUPFAM" id="SSF53335">
    <property type="entry name" value="S-adenosyl-L-methionine-dependent methyltransferases"/>
    <property type="match status" value="1"/>
</dbReference>
<reference evidence="2 3" key="1">
    <citation type="submission" date="2020-06" db="EMBL/GenBank/DDBJ databases">
        <title>Dyadobacter sandarakinus sp. nov., isolated from the soil of the Arctic Yellow River Station.</title>
        <authorList>
            <person name="Zhang Y."/>
            <person name="Peng F."/>
        </authorList>
    </citation>
    <scope>NUCLEOTIDE SEQUENCE [LARGE SCALE GENOMIC DNA]</scope>
    <source>
        <strain evidence="2 3">Q3-56</strain>
    </source>
</reference>
<evidence type="ECO:0000313" key="2">
    <source>
        <dbReference type="EMBL" id="QRR03656.1"/>
    </source>
</evidence>
<gene>
    <name evidence="2" type="ORF">HWI92_23435</name>
</gene>
<dbReference type="InterPro" id="IPR041698">
    <property type="entry name" value="Methyltransf_25"/>
</dbReference>
<dbReference type="Proteomes" id="UP000612680">
    <property type="component" value="Chromosome"/>
</dbReference>
<name>A0ABX7IC19_9BACT</name>
<keyword evidence="3" id="KW-1185">Reference proteome</keyword>
<dbReference type="GO" id="GO:0008168">
    <property type="term" value="F:methyltransferase activity"/>
    <property type="evidence" value="ECO:0007669"/>
    <property type="project" value="UniProtKB-KW"/>
</dbReference>
<sequence>MNNYDRIAGIYDQLAGLIFGRSQQQAQEALLPSLPVPCRLLIVGGGSGAVLESLQALYPAGLEVTYVESSSRMLGLARRRKAGGNRVQFVHAAIENWQAQQAYDAVMTPFLFDNFKDAQASAVFRHLDAMLRPGGLWLYTDFQIAKGRARIWQQPLLQCMYLFFRLIANVEARRMPDMQLRFEEGNYRPVYSTTRFSVFIFSAAFAKPY</sequence>
<dbReference type="Pfam" id="PF13649">
    <property type="entry name" value="Methyltransf_25"/>
    <property type="match status" value="1"/>
</dbReference>
<keyword evidence="2" id="KW-0489">Methyltransferase</keyword>
<dbReference type="CDD" id="cd02440">
    <property type="entry name" value="AdoMet_MTases"/>
    <property type="match status" value="1"/>
</dbReference>
<keyword evidence="2" id="KW-0808">Transferase</keyword>
<evidence type="ECO:0000259" key="1">
    <source>
        <dbReference type="Pfam" id="PF13649"/>
    </source>
</evidence>
<evidence type="ECO:0000313" key="3">
    <source>
        <dbReference type="Proteomes" id="UP000612680"/>
    </source>
</evidence>
<organism evidence="2 3">
    <name type="scientific">Dyadobacter sandarakinus</name>
    <dbReference type="NCBI Taxonomy" id="2747268"/>
    <lineage>
        <taxon>Bacteria</taxon>
        <taxon>Pseudomonadati</taxon>
        <taxon>Bacteroidota</taxon>
        <taxon>Cytophagia</taxon>
        <taxon>Cytophagales</taxon>
        <taxon>Spirosomataceae</taxon>
        <taxon>Dyadobacter</taxon>
    </lineage>
</organism>
<feature type="domain" description="Methyltransferase" evidence="1">
    <location>
        <begin position="41"/>
        <end position="135"/>
    </location>
</feature>
<proteinExistence type="predicted"/>
<dbReference type="GO" id="GO:0032259">
    <property type="term" value="P:methylation"/>
    <property type="evidence" value="ECO:0007669"/>
    <property type="project" value="UniProtKB-KW"/>
</dbReference>
<accession>A0ABX7IC19</accession>
<protein>
    <submittedName>
        <fullName evidence="2">Class I SAM-dependent methyltransferase</fullName>
    </submittedName>
</protein>